<keyword evidence="2" id="KW-1185">Reference proteome</keyword>
<comment type="caution">
    <text evidence="1">The sequence shown here is derived from an EMBL/GenBank/DDBJ whole genome shotgun (WGS) entry which is preliminary data.</text>
</comment>
<dbReference type="EMBL" id="CAJVQC010026960">
    <property type="protein sequence ID" value="CAG8734916.1"/>
    <property type="molecule type" value="Genomic_DNA"/>
</dbReference>
<accession>A0ACA9Q8N3</accession>
<sequence length="171" mass="20160">MLIGSFNTSIEVFDNKISNILNKNQNVKSIFEEYLKLRASFKDNTFLKDGIFTINDQTNINNKFNETVDKFSDANDLHDFIIVTSFQDIIAFYKAMINLIKTVKYFIHAELLTNAQEYFIHYRGVYKSDLYLKAKFTLSSFNEIKEKYNEIFLMLDDRKSLKFAEASKYQD</sequence>
<dbReference type="Proteomes" id="UP000789920">
    <property type="component" value="Unassembled WGS sequence"/>
</dbReference>
<organism evidence="1 2">
    <name type="scientific">Racocetra persica</name>
    <dbReference type="NCBI Taxonomy" id="160502"/>
    <lineage>
        <taxon>Eukaryota</taxon>
        <taxon>Fungi</taxon>
        <taxon>Fungi incertae sedis</taxon>
        <taxon>Mucoromycota</taxon>
        <taxon>Glomeromycotina</taxon>
        <taxon>Glomeromycetes</taxon>
        <taxon>Diversisporales</taxon>
        <taxon>Gigasporaceae</taxon>
        <taxon>Racocetra</taxon>
    </lineage>
</organism>
<evidence type="ECO:0000313" key="1">
    <source>
        <dbReference type="EMBL" id="CAG8734916.1"/>
    </source>
</evidence>
<name>A0ACA9Q8N3_9GLOM</name>
<evidence type="ECO:0000313" key="2">
    <source>
        <dbReference type="Proteomes" id="UP000789920"/>
    </source>
</evidence>
<protein>
    <submittedName>
        <fullName evidence="1">11676_t:CDS:1</fullName>
    </submittedName>
</protein>
<reference evidence="1" key="1">
    <citation type="submission" date="2021-06" db="EMBL/GenBank/DDBJ databases">
        <authorList>
            <person name="Kallberg Y."/>
            <person name="Tangrot J."/>
            <person name="Rosling A."/>
        </authorList>
    </citation>
    <scope>NUCLEOTIDE SEQUENCE</scope>
    <source>
        <strain evidence="1">MA461A</strain>
    </source>
</reference>
<proteinExistence type="predicted"/>
<feature type="non-terminal residue" evidence="1">
    <location>
        <position position="171"/>
    </location>
</feature>
<gene>
    <name evidence="1" type="ORF">RPERSI_LOCUS12551</name>
</gene>